<dbReference type="GO" id="GO:0016746">
    <property type="term" value="F:acyltransferase activity"/>
    <property type="evidence" value="ECO:0007669"/>
    <property type="project" value="UniProtKB-KW"/>
</dbReference>
<reference evidence="4" key="1">
    <citation type="submission" date="2017-04" db="EMBL/GenBank/DDBJ databases">
        <authorList>
            <person name="Afonso C.L."/>
            <person name="Miller P.J."/>
            <person name="Scott M.A."/>
            <person name="Spackman E."/>
            <person name="Goraichik I."/>
            <person name="Dimitrov K.M."/>
            <person name="Suarez D.L."/>
            <person name="Swayne D.E."/>
        </authorList>
    </citation>
    <scope>NUCLEOTIDE SEQUENCE</scope>
</reference>
<evidence type="ECO:0000313" key="4">
    <source>
        <dbReference type="EMBL" id="ART34011.1"/>
    </source>
</evidence>
<dbReference type="EMBL" id="KY978746">
    <property type="protein sequence ID" value="ART34011.1"/>
    <property type="molecule type" value="mRNA"/>
</dbReference>
<name>A0A1Y0B7F9_9SOLA</name>
<comment type="similarity">
    <text evidence="1">Belongs to the plant acyltransferase family.</text>
</comment>
<evidence type="ECO:0000256" key="2">
    <source>
        <dbReference type="ARBA" id="ARBA00022679"/>
    </source>
</evidence>
<keyword evidence="3 4" id="KW-0012">Acyltransferase</keyword>
<dbReference type="PANTHER" id="PTHR31623">
    <property type="entry name" value="F21J9.9"/>
    <property type="match status" value="1"/>
</dbReference>
<dbReference type="PANTHER" id="PTHR31623:SF29">
    <property type="entry name" value="ACYLSUGAR ACYLTRANSFERASE 3-LIKE"/>
    <property type="match status" value="1"/>
</dbReference>
<accession>A0A1Y0B7F9</accession>
<dbReference type="InterPro" id="IPR023213">
    <property type="entry name" value="CAT-like_dom_sf"/>
</dbReference>
<evidence type="ECO:0000256" key="3">
    <source>
        <dbReference type="ARBA" id="ARBA00023315"/>
    </source>
</evidence>
<evidence type="ECO:0000256" key="1">
    <source>
        <dbReference type="ARBA" id="ARBA00009861"/>
    </source>
</evidence>
<dbReference type="Pfam" id="PF02458">
    <property type="entry name" value="Transferase"/>
    <property type="match status" value="1"/>
</dbReference>
<protein>
    <submittedName>
        <fullName evidence="4">Acylsugar acyltransferase 1</fullName>
    </submittedName>
</protein>
<sequence length="440" mass="49601">MVASALVSLSKKIIRPFSPTPFSERIYKLSFIDQFNSTQYIPLVFFYPKNKGNIEPSDMCKVFENSLSKTLAAYYPFAGTLRDNICVECNDIGADFFKARFDCPMSEILKSHNRDVKESVYPKDIPWSDASNKKLVTVQFNQFDCGGIALSACISHKIGDFCTVINFFHDWAAIARDSNGKVCPQFIGSSIFPPTNEPVNEPPRIKSCVTKKLVFSNHTLKSFITESSSLEVKEPTRVEILTSLLYKCGMKAVLENNSSSSSIFNPSILFQTVNLRPFIPLPENTAGNFSSSLFVPTYIEEETKLSTLVSQLRKGKEEVINNFKKCEGGQDLVSATKGPFQEIRKLYKEVDFQLYRCSSLANYPIYDVDFGWGRPKQITMADSPLRNTFSLFDDNTGNYIEALVALDDEITMSTFEREMEQLLESQLPTEENKTEASAHC</sequence>
<proteinExistence type="evidence at transcript level"/>
<organism evidence="4">
    <name type="scientific">Salpiglossis sinuata</name>
    <name type="common">painted tongue</name>
    <dbReference type="NCBI Taxonomy" id="33121"/>
    <lineage>
        <taxon>Eukaryota</taxon>
        <taxon>Viridiplantae</taxon>
        <taxon>Streptophyta</taxon>
        <taxon>Embryophyta</taxon>
        <taxon>Tracheophyta</taxon>
        <taxon>Spermatophyta</taxon>
        <taxon>Magnoliopsida</taxon>
        <taxon>eudicotyledons</taxon>
        <taxon>Gunneridae</taxon>
        <taxon>Pentapetalae</taxon>
        <taxon>asterids</taxon>
        <taxon>lamiids</taxon>
        <taxon>Solanales</taxon>
        <taxon>Solanaceae</taxon>
        <taxon>Cestroideae</taxon>
        <taxon>Salpiglossideae</taxon>
        <taxon>Salpiglossis</taxon>
    </lineage>
</organism>
<keyword evidence="2 4" id="KW-0808">Transferase</keyword>
<dbReference type="Gene3D" id="3.30.559.10">
    <property type="entry name" value="Chloramphenicol acetyltransferase-like domain"/>
    <property type="match status" value="2"/>
</dbReference>
<dbReference type="AlphaFoldDB" id="A0A1Y0B7F9"/>